<protein>
    <submittedName>
        <fullName evidence="4">ABC transporter ATP-binding protein</fullName>
    </submittedName>
</protein>
<evidence type="ECO:0000313" key="4">
    <source>
        <dbReference type="EMBL" id="GIF01526.1"/>
    </source>
</evidence>
<feature type="domain" description="ABC transporter" evidence="3">
    <location>
        <begin position="1"/>
        <end position="212"/>
    </location>
</feature>
<dbReference type="SUPFAM" id="SSF52540">
    <property type="entry name" value="P-loop containing nucleoside triphosphate hydrolases"/>
    <property type="match status" value="1"/>
</dbReference>
<keyword evidence="1" id="KW-0547">Nucleotide-binding</keyword>
<reference evidence="4" key="1">
    <citation type="submission" date="2021-01" db="EMBL/GenBank/DDBJ databases">
        <title>Whole genome shotgun sequence of Actinoplanes rishiriensis NBRC 108556.</title>
        <authorList>
            <person name="Komaki H."/>
            <person name="Tamura T."/>
        </authorList>
    </citation>
    <scope>NUCLEOTIDE SEQUENCE</scope>
    <source>
        <strain evidence="4">NBRC 108556</strain>
    </source>
</reference>
<dbReference type="GO" id="GO:0005886">
    <property type="term" value="C:plasma membrane"/>
    <property type="evidence" value="ECO:0007669"/>
    <property type="project" value="TreeGrafter"/>
</dbReference>
<dbReference type="Gene3D" id="3.40.50.300">
    <property type="entry name" value="P-loop containing nucleotide triphosphate hydrolases"/>
    <property type="match status" value="1"/>
</dbReference>
<accession>A0A919N1I2</accession>
<dbReference type="RefSeq" id="WP_203790317.1">
    <property type="nucleotide sequence ID" value="NZ_BOMV01000105.1"/>
</dbReference>
<gene>
    <name evidence="4" type="ORF">Ari01nite_89900</name>
</gene>
<evidence type="ECO:0000259" key="3">
    <source>
        <dbReference type="PROSITE" id="PS50893"/>
    </source>
</evidence>
<dbReference type="GO" id="GO:0016887">
    <property type="term" value="F:ATP hydrolysis activity"/>
    <property type="evidence" value="ECO:0007669"/>
    <property type="project" value="InterPro"/>
</dbReference>
<dbReference type="EMBL" id="BOMV01000105">
    <property type="protein sequence ID" value="GIF01526.1"/>
    <property type="molecule type" value="Genomic_DNA"/>
</dbReference>
<dbReference type="InterPro" id="IPR003593">
    <property type="entry name" value="AAA+_ATPase"/>
</dbReference>
<keyword evidence="2 4" id="KW-0067">ATP-binding</keyword>
<proteinExistence type="predicted"/>
<dbReference type="SMART" id="SM00382">
    <property type="entry name" value="AAA"/>
    <property type="match status" value="1"/>
</dbReference>
<evidence type="ECO:0000256" key="2">
    <source>
        <dbReference type="ARBA" id="ARBA00022840"/>
    </source>
</evidence>
<sequence>MTEPLVEVRDVSHATVLHEITLSLAPATVTVLAGRSGSGKSTLCHLIAGVMRPTEGQVLIGGKDAHPAPDWATVSLLPQRLALEPELTVAENVLLPAGVRGAFRGSAFRGAAPAGDLLDRLGLGAIAARPARDTSLGEQQRTALARALVLNPAVAVLDEPTAHQDDDHVHLVLTALAEAVRAGTLAIVATHDQRVIDVAGEVVRLRSGRVVE</sequence>
<comment type="caution">
    <text evidence="4">The sequence shown here is derived from an EMBL/GenBank/DDBJ whole genome shotgun (WGS) entry which is preliminary data.</text>
</comment>
<evidence type="ECO:0000256" key="1">
    <source>
        <dbReference type="ARBA" id="ARBA00022741"/>
    </source>
</evidence>
<keyword evidence="5" id="KW-1185">Reference proteome</keyword>
<dbReference type="Proteomes" id="UP000636960">
    <property type="component" value="Unassembled WGS sequence"/>
</dbReference>
<dbReference type="PANTHER" id="PTHR24220">
    <property type="entry name" value="IMPORT ATP-BINDING PROTEIN"/>
    <property type="match status" value="1"/>
</dbReference>
<organism evidence="4 5">
    <name type="scientific">Paractinoplanes rishiriensis</name>
    <dbReference type="NCBI Taxonomy" id="1050105"/>
    <lineage>
        <taxon>Bacteria</taxon>
        <taxon>Bacillati</taxon>
        <taxon>Actinomycetota</taxon>
        <taxon>Actinomycetes</taxon>
        <taxon>Micromonosporales</taxon>
        <taxon>Micromonosporaceae</taxon>
        <taxon>Paractinoplanes</taxon>
    </lineage>
</organism>
<dbReference type="GO" id="GO:0005524">
    <property type="term" value="F:ATP binding"/>
    <property type="evidence" value="ECO:0007669"/>
    <property type="project" value="UniProtKB-KW"/>
</dbReference>
<name>A0A919N1I2_9ACTN</name>
<dbReference type="AlphaFoldDB" id="A0A919N1I2"/>
<dbReference type="Pfam" id="PF00005">
    <property type="entry name" value="ABC_tran"/>
    <property type="match status" value="1"/>
</dbReference>
<evidence type="ECO:0000313" key="5">
    <source>
        <dbReference type="Proteomes" id="UP000636960"/>
    </source>
</evidence>
<dbReference type="PROSITE" id="PS50893">
    <property type="entry name" value="ABC_TRANSPORTER_2"/>
    <property type="match status" value="1"/>
</dbReference>
<dbReference type="InterPro" id="IPR027417">
    <property type="entry name" value="P-loop_NTPase"/>
</dbReference>
<dbReference type="InterPro" id="IPR015854">
    <property type="entry name" value="ABC_transpr_LolD-like"/>
</dbReference>
<dbReference type="GO" id="GO:0022857">
    <property type="term" value="F:transmembrane transporter activity"/>
    <property type="evidence" value="ECO:0007669"/>
    <property type="project" value="TreeGrafter"/>
</dbReference>
<dbReference type="InterPro" id="IPR003439">
    <property type="entry name" value="ABC_transporter-like_ATP-bd"/>
</dbReference>